<reference evidence="6 7" key="1">
    <citation type="journal article" date="2016" name="Mol. Biol. Evol.">
        <title>Comparative Genomics of Early-Diverging Mushroom-Forming Fungi Provides Insights into the Origins of Lignocellulose Decay Capabilities.</title>
        <authorList>
            <person name="Nagy L.G."/>
            <person name="Riley R."/>
            <person name="Tritt A."/>
            <person name="Adam C."/>
            <person name="Daum C."/>
            <person name="Floudas D."/>
            <person name="Sun H."/>
            <person name="Yadav J.S."/>
            <person name="Pangilinan J."/>
            <person name="Larsson K.H."/>
            <person name="Matsuura K."/>
            <person name="Barry K."/>
            <person name="Labutti K."/>
            <person name="Kuo R."/>
            <person name="Ohm R.A."/>
            <person name="Bhattacharya S.S."/>
            <person name="Shirouzu T."/>
            <person name="Yoshinaga Y."/>
            <person name="Martin F.M."/>
            <person name="Grigoriev I.V."/>
            <person name="Hibbett D.S."/>
        </authorList>
    </citation>
    <scope>NUCLEOTIDE SEQUENCE [LARGE SCALE GENOMIC DNA]</scope>
    <source>
        <strain evidence="6 7">HHB12029</strain>
    </source>
</reference>
<dbReference type="GO" id="GO:0004499">
    <property type="term" value="F:N,N-dimethylaniline monooxygenase activity"/>
    <property type="evidence" value="ECO:0007669"/>
    <property type="project" value="InterPro"/>
</dbReference>
<dbReference type="SUPFAM" id="SSF51905">
    <property type="entry name" value="FAD/NAD(P)-binding domain"/>
    <property type="match status" value="1"/>
</dbReference>
<comment type="similarity">
    <text evidence="1">Belongs to the FMO family.</text>
</comment>
<keyword evidence="3" id="KW-0274">FAD</keyword>
<organism evidence="6 7">
    <name type="scientific">Exidia glandulosa HHB12029</name>
    <dbReference type="NCBI Taxonomy" id="1314781"/>
    <lineage>
        <taxon>Eukaryota</taxon>
        <taxon>Fungi</taxon>
        <taxon>Dikarya</taxon>
        <taxon>Basidiomycota</taxon>
        <taxon>Agaricomycotina</taxon>
        <taxon>Agaricomycetes</taxon>
        <taxon>Auriculariales</taxon>
        <taxon>Exidiaceae</taxon>
        <taxon>Exidia</taxon>
    </lineage>
</organism>
<dbReference type="OrthoDB" id="66881at2759"/>
<dbReference type="InParanoid" id="A0A165DP29"/>
<name>A0A165DP29_EXIGL</name>
<dbReference type="Pfam" id="PF00743">
    <property type="entry name" value="FMO-like"/>
    <property type="match status" value="1"/>
</dbReference>
<proteinExistence type="inferred from homology"/>
<dbReference type="Gene3D" id="3.50.50.60">
    <property type="entry name" value="FAD/NAD(P)-binding domain"/>
    <property type="match status" value="2"/>
</dbReference>
<evidence type="ECO:0000256" key="3">
    <source>
        <dbReference type="ARBA" id="ARBA00022827"/>
    </source>
</evidence>
<evidence type="ECO:0000313" key="7">
    <source>
        <dbReference type="Proteomes" id="UP000077266"/>
    </source>
</evidence>
<gene>
    <name evidence="6" type="ORF">EXIGLDRAFT_726560</name>
</gene>
<dbReference type="InterPro" id="IPR036188">
    <property type="entry name" value="FAD/NAD-bd_sf"/>
</dbReference>
<keyword evidence="4" id="KW-0560">Oxidoreductase</keyword>
<dbReference type="EMBL" id="KV426202">
    <property type="protein sequence ID" value="KZV85022.1"/>
    <property type="molecule type" value="Genomic_DNA"/>
</dbReference>
<dbReference type="STRING" id="1314781.A0A165DP29"/>
<dbReference type="GO" id="GO:0050660">
    <property type="term" value="F:flavin adenine dinucleotide binding"/>
    <property type="evidence" value="ECO:0007669"/>
    <property type="project" value="InterPro"/>
</dbReference>
<evidence type="ECO:0000256" key="5">
    <source>
        <dbReference type="SAM" id="SignalP"/>
    </source>
</evidence>
<protein>
    <submittedName>
        <fullName evidence="6">FAD/NAD(P)-binding domain-containing protein</fullName>
    </submittedName>
</protein>
<keyword evidence="7" id="KW-1185">Reference proteome</keyword>
<keyword evidence="2" id="KW-0285">Flavoprotein</keyword>
<evidence type="ECO:0000256" key="4">
    <source>
        <dbReference type="ARBA" id="ARBA00023002"/>
    </source>
</evidence>
<accession>A0A165DP29</accession>
<evidence type="ECO:0000256" key="1">
    <source>
        <dbReference type="ARBA" id="ARBA00009183"/>
    </source>
</evidence>
<dbReference type="Proteomes" id="UP000077266">
    <property type="component" value="Unassembled WGS sequence"/>
</dbReference>
<feature type="chain" id="PRO_5007856767" evidence="5">
    <location>
        <begin position="17"/>
        <end position="550"/>
    </location>
</feature>
<feature type="signal peptide" evidence="5">
    <location>
        <begin position="1"/>
        <end position="16"/>
    </location>
</feature>
<sequence>MVTLWALLLCVCATAAFPDVQFPLASTRTHGSTPTKRIAVVGTGSGGLATLKALVELPMEMRQGWEIVAFEKREDIGGVWLPDWDVSPSRRPQSPLYPTLRTNVPHPSMTIPWYPFPPDTPLLARHEDVLQYHRNIVTDFGLTPYIKLQHSVESASWTGNAWNLTVLDVGRNTTEFFEFDHLIAAPGINAFPRVPHIQGQEEWLEASTERSIMHCMWYRDPTVFEGKNVAVLGGGPSGWDVVRKIEPYVNTIYWSRDNETDGPTTPIPSIPGIPDVKRIASLYANGSALSVDGIWLNDVDTLVLATGYEMRIPFLTAGGVLDEVKDPQPEDRLTTNLRYIHPLYEQTLSLDPSYPLGALYFGGLLTNNPPGSTNAAQALFIAYTIARPALLKSRDEFYALLKRREAYIREEGFEPSRLGHKYGHGFGPLLGHSGNGSYEQLIVNYLVERSNGKLAGYPGFPPNGQNYTEAWRLWAMMRGMYIVRGFHDGIAREGADAWDRKWTKGLNTEADYVHAMHEFVDWYLDERKNDTARAFAHVQKPLDSGALWWL</sequence>
<evidence type="ECO:0000256" key="2">
    <source>
        <dbReference type="ARBA" id="ARBA00022630"/>
    </source>
</evidence>
<keyword evidence="5" id="KW-0732">Signal</keyword>
<dbReference type="AlphaFoldDB" id="A0A165DP29"/>
<dbReference type="GO" id="GO:0050661">
    <property type="term" value="F:NADP binding"/>
    <property type="evidence" value="ECO:0007669"/>
    <property type="project" value="InterPro"/>
</dbReference>
<dbReference type="InterPro" id="IPR020946">
    <property type="entry name" value="Flavin_mOase-like"/>
</dbReference>
<dbReference type="InterPro" id="IPR050346">
    <property type="entry name" value="FMO-like"/>
</dbReference>
<evidence type="ECO:0000313" key="6">
    <source>
        <dbReference type="EMBL" id="KZV85022.1"/>
    </source>
</evidence>
<dbReference type="PANTHER" id="PTHR23023">
    <property type="entry name" value="DIMETHYLANILINE MONOOXYGENASE"/>
    <property type="match status" value="1"/>
</dbReference>